<keyword evidence="2" id="KW-1185">Reference proteome</keyword>
<dbReference type="OMA" id="WQIQAKS"/>
<dbReference type="Proteomes" id="UP000217790">
    <property type="component" value="Unassembled WGS sequence"/>
</dbReference>
<dbReference type="AlphaFoldDB" id="A0A2H3CQZ1"/>
<evidence type="ECO:0000313" key="2">
    <source>
        <dbReference type="Proteomes" id="UP000217790"/>
    </source>
</evidence>
<organism evidence="1 2">
    <name type="scientific">Armillaria gallica</name>
    <name type="common">Bulbous honey fungus</name>
    <name type="synonym">Armillaria bulbosa</name>
    <dbReference type="NCBI Taxonomy" id="47427"/>
    <lineage>
        <taxon>Eukaryota</taxon>
        <taxon>Fungi</taxon>
        <taxon>Dikarya</taxon>
        <taxon>Basidiomycota</taxon>
        <taxon>Agaricomycotina</taxon>
        <taxon>Agaricomycetes</taxon>
        <taxon>Agaricomycetidae</taxon>
        <taxon>Agaricales</taxon>
        <taxon>Marasmiineae</taxon>
        <taxon>Physalacriaceae</taxon>
        <taxon>Armillaria</taxon>
    </lineage>
</organism>
<dbReference type="InParanoid" id="A0A2H3CQZ1"/>
<dbReference type="STRING" id="47427.A0A2H3CQZ1"/>
<sequence>QIVRYGILKSYYTSFADWMPTTDILWCSPSFNHCPRYNFVLAQTKARPLFVQLVMIFKCNVHQDLGLYRVKTRPNGPPCLISIYSVLRGALLIEDMAAPKEYLVVDMVDSDMFLRMQSLSYVGKPAS</sequence>
<feature type="non-terminal residue" evidence="1">
    <location>
        <position position="1"/>
    </location>
</feature>
<evidence type="ECO:0000313" key="1">
    <source>
        <dbReference type="EMBL" id="PBK79157.1"/>
    </source>
</evidence>
<dbReference type="EMBL" id="KZ293807">
    <property type="protein sequence ID" value="PBK79157.1"/>
    <property type="molecule type" value="Genomic_DNA"/>
</dbReference>
<proteinExistence type="predicted"/>
<accession>A0A2H3CQZ1</accession>
<dbReference type="OrthoDB" id="3239511at2759"/>
<name>A0A2H3CQZ1_ARMGA</name>
<protein>
    <submittedName>
        <fullName evidence="1">Uncharacterized protein</fullName>
    </submittedName>
</protein>
<gene>
    <name evidence="1" type="ORF">ARMGADRAFT_951216</name>
</gene>
<reference evidence="2" key="1">
    <citation type="journal article" date="2017" name="Nat. Ecol. Evol.">
        <title>Genome expansion and lineage-specific genetic innovations in the forest pathogenic fungi Armillaria.</title>
        <authorList>
            <person name="Sipos G."/>
            <person name="Prasanna A.N."/>
            <person name="Walter M.C."/>
            <person name="O'Connor E."/>
            <person name="Balint B."/>
            <person name="Krizsan K."/>
            <person name="Kiss B."/>
            <person name="Hess J."/>
            <person name="Varga T."/>
            <person name="Slot J."/>
            <person name="Riley R."/>
            <person name="Boka B."/>
            <person name="Rigling D."/>
            <person name="Barry K."/>
            <person name="Lee J."/>
            <person name="Mihaltcheva S."/>
            <person name="LaButti K."/>
            <person name="Lipzen A."/>
            <person name="Waldron R."/>
            <person name="Moloney N.M."/>
            <person name="Sperisen C."/>
            <person name="Kredics L."/>
            <person name="Vagvoelgyi C."/>
            <person name="Patrignani A."/>
            <person name="Fitzpatrick D."/>
            <person name="Nagy I."/>
            <person name="Doyle S."/>
            <person name="Anderson J.B."/>
            <person name="Grigoriev I.V."/>
            <person name="Gueldener U."/>
            <person name="Muensterkoetter M."/>
            <person name="Nagy L.G."/>
        </authorList>
    </citation>
    <scope>NUCLEOTIDE SEQUENCE [LARGE SCALE GENOMIC DNA]</scope>
    <source>
        <strain evidence="2">Ar21-2</strain>
    </source>
</reference>